<reference evidence="1" key="1">
    <citation type="journal article" date="2015" name="Nature">
        <title>Complex archaea that bridge the gap between prokaryotes and eukaryotes.</title>
        <authorList>
            <person name="Spang A."/>
            <person name="Saw J.H."/>
            <person name="Jorgensen S.L."/>
            <person name="Zaremba-Niedzwiedzka K."/>
            <person name="Martijn J."/>
            <person name="Lind A.E."/>
            <person name="van Eijk R."/>
            <person name="Schleper C."/>
            <person name="Guy L."/>
            <person name="Ettema T.J."/>
        </authorList>
    </citation>
    <scope>NUCLEOTIDE SEQUENCE</scope>
</reference>
<organism evidence="1">
    <name type="scientific">marine sediment metagenome</name>
    <dbReference type="NCBI Taxonomy" id="412755"/>
    <lineage>
        <taxon>unclassified sequences</taxon>
        <taxon>metagenomes</taxon>
        <taxon>ecological metagenomes</taxon>
    </lineage>
</organism>
<dbReference type="AlphaFoldDB" id="A0A0F9KIX3"/>
<evidence type="ECO:0000313" key="1">
    <source>
        <dbReference type="EMBL" id="KKM81898.1"/>
    </source>
</evidence>
<protein>
    <submittedName>
        <fullName evidence="1">Uncharacterized protein</fullName>
    </submittedName>
</protein>
<accession>A0A0F9KIX3</accession>
<sequence>GFESAASPTTKAFQVTADTEANCRAKMWLYLKKEGLIK</sequence>
<proteinExistence type="predicted"/>
<name>A0A0F9KIX3_9ZZZZ</name>
<comment type="caution">
    <text evidence="1">The sequence shown here is derived from an EMBL/GenBank/DDBJ whole genome shotgun (WGS) entry which is preliminary data.</text>
</comment>
<dbReference type="EMBL" id="LAZR01007945">
    <property type="protein sequence ID" value="KKM81898.1"/>
    <property type="molecule type" value="Genomic_DNA"/>
</dbReference>
<feature type="non-terminal residue" evidence="1">
    <location>
        <position position="1"/>
    </location>
</feature>
<gene>
    <name evidence="1" type="ORF">LCGC14_1325060</name>
</gene>